<feature type="transmembrane region" description="Helical" evidence="5">
    <location>
        <begin position="38"/>
        <end position="61"/>
    </location>
</feature>
<feature type="transmembrane region" description="Helical" evidence="5">
    <location>
        <begin position="141"/>
        <end position="161"/>
    </location>
</feature>
<feature type="transmembrane region" description="Helical" evidence="5">
    <location>
        <begin position="6"/>
        <end position="26"/>
    </location>
</feature>
<keyword evidence="1" id="KW-1003">Cell membrane</keyword>
<organism evidence="6 7">
    <name type="scientific">Sporolactobacillus kofuensis</name>
    <dbReference type="NCBI Taxonomy" id="269672"/>
    <lineage>
        <taxon>Bacteria</taxon>
        <taxon>Bacillati</taxon>
        <taxon>Bacillota</taxon>
        <taxon>Bacilli</taxon>
        <taxon>Bacillales</taxon>
        <taxon>Sporolactobacillaceae</taxon>
        <taxon>Sporolactobacillus</taxon>
    </lineage>
</organism>
<evidence type="ECO:0000256" key="3">
    <source>
        <dbReference type="ARBA" id="ARBA00022989"/>
    </source>
</evidence>
<protein>
    <submittedName>
        <fullName evidence="6">Manganese efflux pump MntP family protein</fullName>
    </submittedName>
</protein>
<keyword evidence="7" id="KW-1185">Reference proteome</keyword>
<evidence type="ECO:0000313" key="7">
    <source>
        <dbReference type="Proteomes" id="UP001596267"/>
    </source>
</evidence>
<evidence type="ECO:0000313" key="6">
    <source>
        <dbReference type="EMBL" id="MFC6386791.1"/>
    </source>
</evidence>
<keyword evidence="4 5" id="KW-0472">Membrane</keyword>
<comment type="caution">
    <text evidence="6">The sequence shown here is derived from an EMBL/GenBank/DDBJ whole genome shotgun (WGS) entry which is preliminary data.</text>
</comment>
<dbReference type="PANTHER" id="PTHR35529:SF2">
    <property type="entry name" value="SPORULATION PROTEIN YTAF-RELATED"/>
    <property type="match status" value="1"/>
</dbReference>
<name>A0ABW1WDY3_9BACL</name>
<evidence type="ECO:0000256" key="1">
    <source>
        <dbReference type="ARBA" id="ARBA00022475"/>
    </source>
</evidence>
<evidence type="ECO:0000256" key="5">
    <source>
        <dbReference type="SAM" id="Phobius"/>
    </source>
</evidence>
<dbReference type="RefSeq" id="WP_253054687.1">
    <property type="nucleotide sequence ID" value="NZ_JAMXWN010000008.1"/>
</dbReference>
<evidence type="ECO:0000256" key="4">
    <source>
        <dbReference type="ARBA" id="ARBA00023136"/>
    </source>
</evidence>
<dbReference type="PANTHER" id="PTHR35529">
    <property type="entry name" value="MANGANESE EFFLUX PUMP MNTP-RELATED"/>
    <property type="match status" value="1"/>
</dbReference>
<reference evidence="7" key="1">
    <citation type="journal article" date="2019" name="Int. J. Syst. Evol. Microbiol.">
        <title>The Global Catalogue of Microorganisms (GCM) 10K type strain sequencing project: providing services to taxonomists for standard genome sequencing and annotation.</title>
        <authorList>
            <consortium name="The Broad Institute Genomics Platform"/>
            <consortium name="The Broad Institute Genome Sequencing Center for Infectious Disease"/>
            <person name="Wu L."/>
            <person name="Ma J."/>
        </authorList>
    </citation>
    <scope>NUCLEOTIDE SEQUENCE [LARGE SCALE GENOMIC DNA]</scope>
    <source>
        <strain evidence="7">CCUG 42001</strain>
    </source>
</reference>
<dbReference type="EMBL" id="JBHSTQ010000008">
    <property type="protein sequence ID" value="MFC6386791.1"/>
    <property type="molecule type" value="Genomic_DNA"/>
</dbReference>
<keyword evidence="3 5" id="KW-1133">Transmembrane helix</keyword>
<feature type="transmembrane region" description="Helical" evidence="5">
    <location>
        <begin position="116"/>
        <end position="135"/>
    </location>
</feature>
<accession>A0ABW1WDY3</accession>
<gene>
    <name evidence="6" type="ORF">ACFP7A_09255</name>
</gene>
<sequence>MHGLMILLISVAASIDNFAVGMTYGIQGKKITWMANLFMASVALVTSLVTIIAGSLIGFTIPEFMSGLISGMMILGIGLWSLFGAWHHREKPSKSIPQADQIDRDQNNVITFNETFWLSFALAFNAMGTAFSAGIGGLNPIGVAMSVGVFSFFSIEAGQYLGLKKIRSHFGTLSEYVAAILLLCIAIYIILSAM</sequence>
<proteinExistence type="predicted"/>
<feature type="transmembrane region" description="Helical" evidence="5">
    <location>
        <begin position="173"/>
        <end position="191"/>
    </location>
</feature>
<dbReference type="InterPro" id="IPR003810">
    <property type="entry name" value="Mntp/YtaF"/>
</dbReference>
<feature type="transmembrane region" description="Helical" evidence="5">
    <location>
        <begin position="67"/>
        <end position="86"/>
    </location>
</feature>
<evidence type="ECO:0000256" key="2">
    <source>
        <dbReference type="ARBA" id="ARBA00022692"/>
    </source>
</evidence>
<dbReference type="Proteomes" id="UP001596267">
    <property type="component" value="Unassembled WGS sequence"/>
</dbReference>
<keyword evidence="2 5" id="KW-0812">Transmembrane</keyword>